<organism evidence="3 4">
    <name type="scientific">Helicobacter suis</name>
    <dbReference type="NCBI Taxonomy" id="104628"/>
    <lineage>
        <taxon>Bacteria</taxon>
        <taxon>Pseudomonadati</taxon>
        <taxon>Campylobacterota</taxon>
        <taxon>Epsilonproteobacteria</taxon>
        <taxon>Campylobacterales</taxon>
        <taxon>Helicobacteraceae</taxon>
        <taxon>Helicobacter</taxon>
    </lineage>
</organism>
<dbReference type="SUPFAM" id="SSF51261">
    <property type="entry name" value="Duplicated hybrid motif"/>
    <property type="match status" value="1"/>
</dbReference>
<accession>A0ABM7KWX4</accession>
<sequence length="441" mass="50247">MWRFMLVLLLVVAGYLGYNYSITKKNAIDIALSMKVVGTKYTINNPTHWNLKHSMQVTLQSPVKIRSYHVKTTTSDHLVVYEKNQIVLDEPTIFSFELPKPTIQLSDQTLLHYEISVRDWSYANFFNGNTSTKKFDLILDTTPPKIQTIAQSSSITYGGSALVVFKVIEDNLDRIWLNNGYEDFQAFSFLKDGYYIVILPWSMRHRSFNAQILARDKAYNLTTLPLKFMKNTKIRYPKYTSDLSREYPDEQSALKNFNLNSNRLNARSSIKQTITDDLNNTSVYRPMVFEPFKPLGNKFRVLSLFGAKRTYTFKGKPIGQSMHMGIDLFGRHSKVLASNTGRVILEEEIEGYGKSALISYGLGVYALYGSLSELLAKKGDVVESSSVLGLSGKNKTGRFDHVHFDLLIQGVSVYPNEWMNPSFIGSLNDVIKEAQYKIESK</sequence>
<evidence type="ECO:0000259" key="2">
    <source>
        <dbReference type="Pfam" id="PF01551"/>
    </source>
</evidence>
<dbReference type="CDD" id="cd12797">
    <property type="entry name" value="M23_peptidase"/>
    <property type="match status" value="1"/>
</dbReference>
<dbReference type="Gene3D" id="2.70.70.10">
    <property type="entry name" value="Glucose Permease (Domain IIA)"/>
    <property type="match status" value="1"/>
</dbReference>
<gene>
    <name evidence="3" type="ORF">NHP190020_00090</name>
</gene>
<dbReference type="Proteomes" id="UP000509742">
    <property type="component" value="Chromosome"/>
</dbReference>
<protein>
    <submittedName>
        <fullName evidence="3">M23 family peptidase</fullName>
    </submittedName>
</protein>
<evidence type="ECO:0000313" key="4">
    <source>
        <dbReference type="Proteomes" id="UP000509742"/>
    </source>
</evidence>
<name>A0ABM7KWX4_9HELI</name>
<dbReference type="InterPro" id="IPR050570">
    <property type="entry name" value="Cell_wall_metabolism_enzyme"/>
</dbReference>
<dbReference type="RefSeq" id="WP_176486079.1">
    <property type="nucleotide sequence ID" value="NZ_AP023036.1"/>
</dbReference>
<evidence type="ECO:0000313" key="3">
    <source>
        <dbReference type="EMBL" id="BCD44970.1"/>
    </source>
</evidence>
<dbReference type="InterPro" id="IPR016047">
    <property type="entry name" value="M23ase_b-sheet_dom"/>
</dbReference>
<dbReference type="EMBL" id="AP023036">
    <property type="protein sequence ID" value="BCD44970.1"/>
    <property type="molecule type" value="Genomic_DNA"/>
</dbReference>
<evidence type="ECO:0000256" key="1">
    <source>
        <dbReference type="ARBA" id="ARBA00022729"/>
    </source>
</evidence>
<reference evidence="3 4" key="1">
    <citation type="submission" date="2020-04" db="EMBL/GenBank/DDBJ databases">
        <title>Genomic analysis of gastric non-Helicobacter pylori Helicobacters isolated in Japan.</title>
        <authorList>
            <person name="Suzuki M."/>
            <person name="Rimbara E."/>
        </authorList>
    </citation>
    <scope>NUCLEOTIDE SEQUENCE [LARGE SCALE GENOMIC DNA]</scope>
    <source>
        <strain evidence="3 4">NHP19-0020</strain>
    </source>
</reference>
<keyword evidence="1" id="KW-0732">Signal</keyword>
<proteinExistence type="predicted"/>
<keyword evidence="4" id="KW-1185">Reference proteome</keyword>
<dbReference type="PANTHER" id="PTHR21666">
    <property type="entry name" value="PEPTIDASE-RELATED"/>
    <property type="match status" value="1"/>
</dbReference>
<dbReference type="Pfam" id="PF01551">
    <property type="entry name" value="Peptidase_M23"/>
    <property type="match status" value="1"/>
</dbReference>
<dbReference type="InterPro" id="IPR011055">
    <property type="entry name" value="Dup_hybrid_motif"/>
</dbReference>
<dbReference type="PANTHER" id="PTHR21666:SF289">
    <property type="entry name" value="L-ALA--D-GLU ENDOPEPTIDASE"/>
    <property type="match status" value="1"/>
</dbReference>
<dbReference type="GeneID" id="56927865"/>
<feature type="domain" description="M23ase beta-sheet core" evidence="2">
    <location>
        <begin position="322"/>
        <end position="415"/>
    </location>
</feature>